<dbReference type="AlphaFoldDB" id="A0A6M3IS11"/>
<name>A0A6M3IS11_9ZZZZ</name>
<dbReference type="EMBL" id="MT141406">
    <property type="protein sequence ID" value="QJA60380.1"/>
    <property type="molecule type" value="Genomic_DNA"/>
</dbReference>
<dbReference type="Pfam" id="PF22768">
    <property type="entry name" value="SPP1_Dit"/>
    <property type="match status" value="1"/>
</dbReference>
<dbReference type="InterPro" id="IPR054738">
    <property type="entry name" value="Siphovirus-type_tail_C"/>
</dbReference>
<accession>A0A6M3IS11</accession>
<gene>
    <name evidence="2" type="ORF">MM415B01123_0022</name>
</gene>
<reference evidence="2" key="1">
    <citation type="submission" date="2020-03" db="EMBL/GenBank/DDBJ databases">
        <title>The deep terrestrial virosphere.</title>
        <authorList>
            <person name="Holmfeldt K."/>
            <person name="Nilsson E."/>
            <person name="Simone D."/>
            <person name="Lopez-Fernandez M."/>
            <person name="Wu X."/>
            <person name="de Brujin I."/>
            <person name="Lundin D."/>
            <person name="Andersson A."/>
            <person name="Bertilsson S."/>
            <person name="Dopson M."/>
        </authorList>
    </citation>
    <scope>NUCLEOTIDE SEQUENCE</scope>
    <source>
        <strain evidence="2">MM415B01123</strain>
    </source>
</reference>
<protein>
    <submittedName>
        <fullName evidence="2">Putative tail protein</fullName>
    </submittedName>
</protein>
<sequence>MANIEIKFGCFTFSGNYIVTGYNFSNNTKSKIYNVAQRNGIVSDEERLGATTITLNVNVKGTTVDNLRTNISTMIKEISAGKRGLYLYDDRYIICQKISITQTFPRGAGMLSADFVITFRSDSGFFQSVILYSDTEIIASSPTTYILTYDGDAPSTPQIKFIANQGNAVPTISFENLNTGKKFSYSANLPENKILTIECNPDIATVENDGVNDLGNYTGDLTALELVPGDNSLKYTGDNCSIVIVYYNKFYHA</sequence>
<feature type="domain" description="Siphovirus-type tail component C-terminal" evidence="1">
    <location>
        <begin position="150"/>
        <end position="249"/>
    </location>
</feature>
<organism evidence="2">
    <name type="scientific">viral metagenome</name>
    <dbReference type="NCBI Taxonomy" id="1070528"/>
    <lineage>
        <taxon>unclassified sequences</taxon>
        <taxon>metagenomes</taxon>
        <taxon>organismal metagenomes</taxon>
    </lineage>
</organism>
<evidence type="ECO:0000259" key="1">
    <source>
        <dbReference type="Pfam" id="PF22768"/>
    </source>
</evidence>
<proteinExistence type="predicted"/>
<evidence type="ECO:0000313" key="2">
    <source>
        <dbReference type="EMBL" id="QJA60380.1"/>
    </source>
</evidence>